<gene>
    <name evidence="1" type="ORF">PGIGA_G00196810</name>
</gene>
<keyword evidence="2" id="KW-1185">Reference proteome</keyword>
<dbReference type="EMBL" id="CM040483">
    <property type="protein sequence ID" value="MCI4395853.1"/>
    <property type="molecule type" value="Genomic_DNA"/>
</dbReference>
<sequence length="122" mass="13315">MELPLPRLFAAPRCVSRDAERSLKSRRQAPLERASSLAVTGGSGGGGGTSFPPLKHPGVARNAQSRRCSRFSELSGERAERPESARGAETQRDADLAKLQTQALEKRLEEKKKPVIPRQRVA</sequence>
<dbReference type="Proteomes" id="UP000829447">
    <property type="component" value="Linkage Group LG30"/>
</dbReference>
<comment type="caution">
    <text evidence="1">The sequence shown here is derived from an EMBL/GenBank/DDBJ whole genome shotgun (WGS) entry which is preliminary data.</text>
</comment>
<accession>A0ACC5XXF1</accession>
<protein>
    <submittedName>
        <fullName evidence="1">Uncharacterized protein</fullName>
    </submittedName>
</protein>
<reference evidence="1 2" key="1">
    <citation type="journal article" date="2022" name="bioRxiv">
        <title>An ancient truncated duplication of the anti-Mullerian hormone receptor type 2 gene is a potential conserved master sex determinant in the Pangasiidae catfish family.</title>
        <authorList>
            <person name="Wen M."/>
            <person name="Pan Q."/>
            <person name="Jouanno E."/>
            <person name="Montfort J."/>
            <person name="Zahm M."/>
            <person name="Cabau C."/>
            <person name="Klopp C."/>
            <person name="Iampietro C."/>
            <person name="Roques C."/>
            <person name="Bouchez O."/>
            <person name="Castinel A."/>
            <person name="Donnadieu C."/>
            <person name="Parrinello H."/>
            <person name="Poncet C."/>
            <person name="Belmonte E."/>
            <person name="Gautier V."/>
            <person name="Avarre J.-C."/>
            <person name="Dugue R."/>
            <person name="Gustiano R."/>
            <person name="Ha T.T.T."/>
            <person name="Campet M."/>
            <person name="Sriphairoj K."/>
            <person name="Ribolli J."/>
            <person name="de Almeida F.L."/>
            <person name="Desvignes T."/>
            <person name="Postlethwait J.H."/>
            <person name="Bucao C.F."/>
            <person name="Robinson-Rechavi M."/>
            <person name="Bobe J."/>
            <person name="Herpin A."/>
            <person name="Guiguen Y."/>
        </authorList>
    </citation>
    <scope>NUCLEOTIDE SEQUENCE [LARGE SCALE GENOMIC DNA]</scope>
    <source>
        <strain evidence="1">YG-Dec2019</strain>
    </source>
</reference>
<organism evidence="1 2">
    <name type="scientific">Pangasianodon gigas</name>
    <name type="common">Mekong giant catfish</name>
    <name type="synonym">Pangasius gigas</name>
    <dbReference type="NCBI Taxonomy" id="30993"/>
    <lineage>
        <taxon>Eukaryota</taxon>
        <taxon>Metazoa</taxon>
        <taxon>Chordata</taxon>
        <taxon>Craniata</taxon>
        <taxon>Vertebrata</taxon>
        <taxon>Euteleostomi</taxon>
        <taxon>Actinopterygii</taxon>
        <taxon>Neopterygii</taxon>
        <taxon>Teleostei</taxon>
        <taxon>Ostariophysi</taxon>
        <taxon>Siluriformes</taxon>
        <taxon>Pangasiidae</taxon>
        <taxon>Pangasianodon</taxon>
    </lineage>
</organism>
<proteinExistence type="predicted"/>
<name>A0ACC5XXF1_PANGG</name>
<evidence type="ECO:0000313" key="1">
    <source>
        <dbReference type="EMBL" id="MCI4395853.1"/>
    </source>
</evidence>
<evidence type="ECO:0000313" key="2">
    <source>
        <dbReference type="Proteomes" id="UP000829447"/>
    </source>
</evidence>